<accession>A0A6S7FQM8</accession>
<evidence type="ECO:0000313" key="2">
    <source>
        <dbReference type="Proteomes" id="UP001152795"/>
    </source>
</evidence>
<sequence>MSRYDHFCETLFHQLKNWNKPESIVIYHRGYVFHHVCAYVSAAMDRRHCYMRVVLQNRRCLIRESVMELKYNCQERNSYDIQFYFPGYYGGLCGVFHEECYKAVQQFYKDASMCSLEQICINIFQRCNGAIVSETLIKQQVEYYKCDSILMELDHSAVTKCDNGDRYITIGVIHWLFGIYAELEIDYRIYPESFKPKPEWKVSPLYLPSVTFDSLGFDIDYTDHQQLTVREAKDFVAGVVDTLITFINENYQTDFQTVTAEFEKQHGMLVSKRLTQIMIYHQKLVHPVQDWIIKNCGCTRNDQICHCGLYTKRDIVRCRKLYFKDAGLLVSDAVYFTTPR</sequence>
<evidence type="ECO:0000313" key="1">
    <source>
        <dbReference type="EMBL" id="CAB3982214.1"/>
    </source>
</evidence>
<comment type="caution">
    <text evidence="1">The sequence shown here is derived from an EMBL/GenBank/DDBJ whole genome shotgun (WGS) entry which is preliminary data.</text>
</comment>
<protein>
    <submittedName>
        <fullName evidence="1">Uncharacterized protein</fullName>
    </submittedName>
</protein>
<gene>
    <name evidence="1" type="ORF">PACLA_8A058755</name>
</gene>
<dbReference type="Proteomes" id="UP001152795">
    <property type="component" value="Unassembled WGS sequence"/>
</dbReference>
<name>A0A6S7FQM8_PARCT</name>
<organism evidence="1 2">
    <name type="scientific">Paramuricea clavata</name>
    <name type="common">Red gorgonian</name>
    <name type="synonym">Violescent sea-whip</name>
    <dbReference type="NCBI Taxonomy" id="317549"/>
    <lineage>
        <taxon>Eukaryota</taxon>
        <taxon>Metazoa</taxon>
        <taxon>Cnidaria</taxon>
        <taxon>Anthozoa</taxon>
        <taxon>Octocorallia</taxon>
        <taxon>Malacalcyonacea</taxon>
        <taxon>Plexauridae</taxon>
        <taxon>Paramuricea</taxon>
    </lineage>
</organism>
<dbReference type="EMBL" id="CACRXK020000478">
    <property type="protein sequence ID" value="CAB3982214.1"/>
    <property type="molecule type" value="Genomic_DNA"/>
</dbReference>
<dbReference type="AlphaFoldDB" id="A0A6S7FQM8"/>
<proteinExistence type="predicted"/>
<reference evidence="1" key="1">
    <citation type="submission" date="2020-04" db="EMBL/GenBank/DDBJ databases">
        <authorList>
            <person name="Alioto T."/>
            <person name="Alioto T."/>
            <person name="Gomez Garrido J."/>
        </authorList>
    </citation>
    <scope>NUCLEOTIDE SEQUENCE</scope>
    <source>
        <strain evidence="1">A484AB</strain>
    </source>
</reference>
<keyword evidence="2" id="KW-1185">Reference proteome</keyword>